<dbReference type="RefSeq" id="WP_050534692.1">
    <property type="nucleotide sequence ID" value="NZ_CTKE01000004.1"/>
</dbReference>
<organism evidence="1 2">
    <name type="scientific">Yersinia rohdei</name>
    <dbReference type="NCBI Taxonomy" id="29485"/>
    <lineage>
        <taxon>Bacteria</taxon>
        <taxon>Pseudomonadati</taxon>
        <taxon>Pseudomonadota</taxon>
        <taxon>Gammaproteobacteria</taxon>
        <taxon>Enterobacterales</taxon>
        <taxon>Yersiniaceae</taxon>
        <taxon>Yersinia</taxon>
    </lineage>
</organism>
<evidence type="ECO:0000313" key="2">
    <source>
        <dbReference type="Proteomes" id="UP000042054"/>
    </source>
</evidence>
<dbReference type="EMBL" id="CTKE01000004">
    <property type="protein sequence ID" value="CQI88731.1"/>
    <property type="molecule type" value="Genomic_DNA"/>
</dbReference>
<dbReference type="OrthoDB" id="6480342at2"/>
<gene>
    <name evidence="1" type="ORF">ERS008555_01081</name>
</gene>
<reference evidence="1 2" key="1">
    <citation type="submission" date="2015-03" db="EMBL/GenBank/DDBJ databases">
        <authorList>
            <person name="Murphy D."/>
        </authorList>
    </citation>
    <scope>NUCLEOTIDE SEQUENCE [LARGE SCALE GENOMIC DNA]</scope>
    <source>
        <strain evidence="1 2">68/02</strain>
    </source>
</reference>
<protein>
    <submittedName>
        <fullName evidence="1">NADH dehydrogenase subunit 5</fullName>
    </submittedName>
</protein>
<sequence>MGDITTGYFSNHKLNMNDINSLQNSPETFKPQLTIKEAIIDFLRKLLFLDTKSHALSDLNKYLYENHLAHSPIEILTILDKLLPDKLKNSMSFFIHYENDDKKIKNLEIVCNGKFLKIEPEQCWLTIADKEIIENSVFDIYEVTDKASNGYSTYENGKVYSEISREAFIKHEVIILIDEWLIANEYDKKSYNAFLMTNIYTSEIERFVFRVDGHSRLDISLKGVDHQLIMSARAEYSAQTNANASNFKINNHFTLCPYSELTNVMTNIDGKLNTILKGDCRHYDRQERHVYIESMLTEIKKLKLLVQYNNIIRMMGVEITSGEGSAGSTSQHLSDILKSAALLHNNEIDIAFDRQQAGFISNNLDAIKRNIITKKHASDNPEERIKYIDLIVNGLREKESDFVGEEVKIERERIKKEIRNINILHEYCGKTIDMSENILI</sequence>
<dbReference type="Proteomes" id="UP000042054">
    <property type="component" value="Unassembled WGS sequence"/>
</dbReference>
<name>A0A0U1HQ84_YERRO</name>
<accession>A0A0U1HQ84</accession>
<dbReference type="AlphaFoldDB" id="A0A0U1HQ84"/>
<evidence type="ECO:0000313" key="1">
    <source>
        <dbReference type="EMBL" id="CQI88731.1"/>
    </source>
</evidence>
<proteinExistence type="predicted"/>